<keyword evidence="1" id="KW-1133">Transmembrane helix</keyword>
<evidence type="ECO:0008006" key="3">
    <source>
        <dbReference type="Google" id="ProtNLM"/>
    </source>
</evidence>
<feature type="transmembrane region" description="Helical" evidence="1">
    <location>
        <begin position="20"/>
        <end position="43"/>
    </location>
</feature>
<gene>
    <name evidence="2" type="ORF">LCMAC202_02290</name>
</gene>
<reference evidence="2" key="1">
    <citation type="journal article" date="2019" name="MBio">
        <title>Virus Genomes from Deep Sea Sediments Expand the Ocean Megavirome and Support Independent Origins of Viral Gigantism.</title>
        <authorList>
            <person name="Backstrom D."/>
            <person name="Yutin N."/>
            <person name="Jorgensen S.L."/>
            <person name="Dharamshi J."/>
            <person name="Homa F."/>
            <person name="Zaremba-Niedwiedzka K."/>
            <person name="Spang A."/>
            <person name="Wolf Y.I."/>
            <person name="Koonin E.V."/>
            <person name="Ettema T.J."/>
        </authorList>
    </citation>
    <scope>NUCLEOTIDE SEQUENCE</scope>
</reference>
<keyword evidence="1" id="KW-0472">Membrane</keyword>
<organism evidence="2">
    <name type="scientific">Marseillevirus LCMAC202</name>
    <dbReference type="NCBI Taxonomy" id="2506606"/>
    <lineage>
        <taxon>Viruses</taxon>
        <taxon>Varidnaviria</taxon>
        <taxon>Bamfordvirae</taxon>
        <taxon>Nucleocytoviricota</taxon>
        <taxon>Megaviricetes</taxon>
        <taxon>Pimascovirales</taxon>
        <taxon>Pimascovirales incertae sedis</taxon>
        <taxon>Marseilleviridae</taxon>
    </lineage>
</organism>
<evidence type="ECO:0000256" key="1">
    <source>
        <dbReference type="SAM" id="Phobius"/>
    </source>
</evidence>
<dbReference type="EMBL" id="MK500370">
    <property type="protein sequence ID" value="QBK87868.1"/>
    <property type="molecule type" value="Genomic_DNA"/>
</dbReference>
<evidence type="ECO:0000313" key="2">
    <source>
        <dbReference type="EMBL" id="QBK87868.1"/>
    </source>
</evidence>
<feature type="transmembrane region" description="Helical" evidence="1">
    <location>
        <begin position="89"/>
        <end position="108"/>
    </location>
</feature>
<keyword evidence="1" id="KW-0812">Transmembrane</keyword>
<accession>A0A481YXG7</accession>
<sequence>MITQDVKNQLNPTGSCKNAYLALIILGLSIFAWNAYMYLFIGSDWVAKDPFNKQVFEWNWMENCCSWWPILHLISFTILGYLYPHCEKLLFIAGVMWEFLEVLMHYLTKGNVIKQPMRVTNQKVQYSDVWWAGSFKDILFNTMGIIIGRTIRLHCNPPNGTKHND</sequence>
<name>A0A481YXG7_9VIRU</name>
<proteinExistence type="predicted"/>
<protein>
    <recommendedName>
        <fullName evidence="3">Transmembrane protein</fullName>
    </recommendedName>
</protein>